<dbReference type="InterPro" id="IPR029062">
    <property type="entry name" value="Class_I_gatase-like"/>
</dbReference>
<dbReference type="AlphaFoldDB" id="A0A517MTS7"/>
<proteinExistence type="predicted"/>
<dbReference type="EMBL" id="CP036263">
    <property type="protein sequence ID" value="QDS98291.1"/>
    <property type="molecule type" value="Genomic_DNA"/>
</dbReference>
<evidence type="ECO:0000313" key="1">
    <source>
        <dbReference type="EMBL" id="QDS98291.1"/>
    </source>
</evidence>
<protein>
    <recommendedName>
        <fullName evidence="3">ThuA-like domain-containing protein</fullName>
    </recommendedName>
</protein>
<dbReference type="Proteomes" id="UP000319852">
    <property type="component" value="Chromosome"/>
</dbReference>
<dbReference type="KEGG" id="amob:HG15A2_15640"/>
<dbReference type="SUPFAM" id="SSF52317">
    <property type="entry name" value="Class I glutamine amidotransferase-like"/>
    <property type="match status" value="1"/>
</dbReference>
<evidence type="ECO:0000313" key="2">
    <source>
        <dbReference type="Proteomes" id="UP000319852"/>
    </source>
</evidence>
<organism evidence="1 2">
    <name type="scientific">Adhaeretor mobilis</name>
    <dbReference type="NCBI Taxonomy" id="1930276"/>
    <lineage>
        <taxon>Bacteria</taxon>
        <taxon>Pseudomonadati</taxon>
        <taxon>Planctomycetota</taxon>
        <taxon>Planctomycetia</taxon>
        <taxon>Pirellulales</taxon>
        <taxon>Lacipirellulaceae</taxon>
        <taxon>Adhaeretor</taxon>
    </lineage>
</organism>
<reference evidence="1 2" key="1">
    <citation type="submission" date="2019-02" db="EMBL/GenBank/DDBJ databases">
        <title>Deep-cultivation of Planctomycetes and their phenomic and genomic characterization uncovers novel biology.</title>
        <authorList>
            <person name="Wiegand S."/>
            <person name="Jogler M."/>
            <person name="Boedeker C."/>
            <person name="Pinto D."/>
            <person name="Vollmers J."/>
            <person name="Rivas-Marin E."/>
            <person name="Kohn T."/>
            <person name="Peeters S.H."/>
            <person name="Heuer A."/>
            <person name="Rast P."/>
            <person name="Oberbeckmann S."/>
            <person name="Bunk B."/>
            <person name="Jeske O."/>
            <person name="Meyerdierks A."/>
            <person name="Storesund J.E."/>
            <person name="Kallscheuer N."/>
            <person name="Luecker S."/>
            <person name="Lage O.M."/>
            <person name="Pohl T."/>
            <person name="Merkel B.J."/>
            <person name="Hornburger P."/>
            <person name="Mueller R.-W."/>
            <person name="Bruemmer F."/>
            <person name="Labrenz M."/>
            <person name="Spormann A.M."/>
            <person name="Op den Camp H."/>
            <person name="Overmann J."/>
            <person name="Amann R."/>
            <person name="Jetten M.S.M."/>
            <person name="Mascher T."/>
            <person name="Medema M.H."/>
            <person name="Devos D.P."/>
            <person name="Kaster A.-K."/>
            <person name="Ovreas L."/>
            <person name="Rohde M."/>
            <person name="Galperin M.Y."/>
            <person name="Jogler C."/>
        </authorList>
    </citation>
    <scope>NUCLEOTIDE SEQUENCE [LARGE SCALE GENOMIC DNA]</scope>
    <source>
        <strain evidence="1 2">HG15A2</strain>
    </source>
</reference>
<gene>
    <name evidence="1" type="ORF">HG15A2_15640</name>
</gene>
<keyword evidence="2" id="KW-1185">Reference proteome</keyword>
<name>A0A517MTS7_9BACT</name>
<sequence>MRRLNSNSTKMIYSIVAILVAFGGISLGAADAAFATQHEASEQYVVYEPAQDSGIGKHVILLTGDEEYRSEEGLVQLAKILTFRHGFRTTVLFAIDPTDGTINPKVSNTLPGAELLSTADALVIGLRFRKYPDAIMKHFEAAIHRGIPIVAVRTSTHAFNFGKNSKSNFARYSHNSKEWPGGFGRQVLGETWAGHLGKNHKEATRAVPVESELSNPLLRGVGKVFAYSGAYEANPMDGSTILMFGEVLAGMEPDSPLEANGKNEPLQPVVWSRTHDNPDGTNNRVLCTTMGAATDLLDESFRRLLVNGVYWGLEIEVPEKANVRVVGKYEPTDYGFDGFRKGVKPSDLTFNAIEATQDE</sequence>
<accession>A0A517MTS7</accession>
<evidence type="ECO:0008006" key="3">
    <source>
        <dbReference type="Google" id="ProtNLM"/>
    </source>
</evidence>
<dbReference type="Gene3D" id="3.40.50.880">
    <property type="match status" value="1"/>
</dbReference>